<dbReference type="Proteomes" id="UP000587942">
    <property type="component" value="Unassembled WGS sequence"/>
</dbReference>
<name>A0A846THM5_9BACI</name>
<gene>
    <name evidence="2" type="ORF">GWK17_08800</name>
</gene>
<dbReference type="InterPro" id="IPR011989">
    <property type="entry name" value="ARM-like"/>
</dbReference>
<proteinExistence type="predicted"/>
<dbReference type="Pfam" id="PF13646">
    <property type="entry name" value="HEAT_2"/>
    <property type="match status" value="1"/>
</dbReference>
<organism evidence="2 3">
    <name type="scientific">Mesobacillus selenatarsenatis</name>
    <dbReference type="NCBI Taxonomy" id="388741"/>
    <lineage>
        <taxon>Bacteria</taxon>
        <taxon>Bacillati</taxon>
        <taxon>Bacillota</taxon>
        <taxon>Bacilli</taxon>
        <taxon>Bacillales</taxon>
        <taxon>Bacillaceae</taxon>
        <taxon>Mesobacillus</taxon>
    </lineage>
</organism>
<reference evidence="2 3" key="1">
    <citation type="submission" date="2020-03" db="EMBL/GenBank/DDBJ databases">
        <authorList>
            <person name="Sun Q."/>
        </authorList>
    </citation>
    <scope>NUCLEOTIDE SEQUENCE [LARGE SCALE GENOMIC DNA]</scope>
    <source>
        <strain evidence="2 3">KACC 21451</strain>
    </source>
</reference>
<dbReference type="RefSeq" id="WP_167832015.1">
    <property type="nucleotide sequence ID" value="NZ_JAAVUM010000005.1"/>
</dbReference>
<evidence type="ECO:0000313" key="3">
    <source>
        <dbReference type="Proteomes" id="UP000587942"/>
    </source>
</evidence>
<comment type="caution">
    <text evidence="2">The sequence shown here is derived from an EMBL/GenBank/DDBJ whole genome shotgun (WGS) entry which is preliminary data.</text>
</comment>
<keyword evidence="1" id="KW-0472">Membrane</keyword>
<accession>A0A846THM5</accession>
<sequence>MINDDIKFLLTVFEWLMGILMLLLIYLIARKTMEIRLRKKVEEHKILMNDKLLHSILTGDFLRSLQADTKAKKLATEELLSHYSDILEGTEEKKNLNLLAESRLSGDYRRALSSYRWSTRMNALFHIEAFEMESLKEDIQDMLKRSRVTKEEKIKGLSFLAQIQHKGIYRLVTEEYKDLSYLEYRNILSRLDEKGLEQFMLGYHSCQLQLKFAIIDLVGLKKNLGYLNFVESIFSNSNGEERVRALKALASIGHTSNANHFLPLLSSPNWEERMLSARLAGEMKCVEAIEELVLLLQDSSWWVRSQAGQSITRFPEGKKILQEVIESSSDSFAKDMAWEWMNKGVYQS</sequence>
<dbReference type="AlphaFoldDB" id="A0A846THM5"/>
<dbReference type="InterPro" id="IPR016024">
    <property type="entry name" value="ARM-type_fold"/>
</dbReference>
<evidence type="ECO:0000313" key="2">
    <source>
        <dbReference type="EMBL" id="NKE05564.1"/>
    </source>
</evidence>
<feature type="transmembrane region" description="Helical" evidence="1">
    <location>
        <begin position="6"/>
        <end position="29"/>
    </location>
</feature>
<dbReference type="Gene3D" id="1.25.10.10">
    <property type="entry name" value="Leucine-rich Repeat Variant"/>
    <property type="match status" value="1"/>
</dbReference>
<protein>
    <submittedName>
        <fullName evidence="2">HEAT repeat domain-containing protein</fullName>
    </submittedName>
</protein>
<keyword evidence="1" id="KW-0812">Transmembrane</keyword>
<dbReference type="SUPFAM" id="SSF48371">
    <property type="entry name" value="ARM repeat"/>
    <property type="match status" value="1"/>
</dbReference>
<evidence type="ECO:0000256" key="1">
    <source>
        <dbReference type="SAM" id="Phobius"/>
    </source>
</evidence>
<keyword evidence="1" id="KW-1133">Transmembrane helix</keyword>
<dbReference type="EMBL" id="JAAVUM010000005">
    <property type="protein sequence ID" value="NKE05564.1"/>
    <property type="molecule type" value="Genomic_DNA"/>
</dbReference>